<proteinExistence type="predicted"/>
<accession>A0A540VAF5</accession>
<organism evidence="1 2">
    <name type="scientific">Litorilinea aerophila</name>
    <dbReference type="NCBI Taxonomy" id="1204385"/>
    <lineage>
        <taxon>Bacteria</taxon>
        <taxon>Bacillati</taxon>
        <taxon>Chloroflexota</taxon>
        <taxon>Caldilineae</taxon>
        <taxon>Caldilineales</taxon>
        <taxon>Caldilineaceae</taxon>
        <taxon>Litorilinea</taxon>
    </lineage>
</organism>
<evidence type="ECO:0000313" key="2">
    <source>
        <dbReference type="Proteomes" id="UP000317371"/>
    </source>
</evidence>
<dbReference type="EMBL" id="VIGC01000033">
    <property type="protein sequence ID" value="TQE93750.1"/>
    <property type="molecule type" value="Genomic_DNA"/>
</dbReference>
<gene>
    <name evidence="1" type="ORF">FKZ61_19755</name>
</gene>
<evidence type="ECO:0000313" key="1">
    <source>
        <dbReference type="EMBL" id="TQE93750.1"/>
    </source>
</evidence>
<protein>
    <recommendedName>
        <fullName evidence="3">YtxH domain-containing protein</fullName>
    </recommendedName>
</protein>
<comment type="caution">
    <text evidence="1">The sequence shown here is derived from an EMBL/GenBank/DDBJ whole genome shotgun (WGS) entry which is preliminary data.</text>
</comment>
<dbReference type="AlphaFoldDB" id="A0A540VAF5"/>
<sequence>MGKSTNFVAGFLAGLAAAGVFHYLFGPARGTTYDQQYRSRLDWALEEGEKAAQAQEAELRRAYEIATRRRIGDA</sequence>
<name>A0A540VAF5_9CHLR</name>
<dbReference type="RefSeq" id="WP_141611890.1">
    <property type="nucleotide sequence ID" value="NZ_VIGC02000033.1"/>
</dbReference>
<keyword evidence="2" id="KW-1185">Reference proteome</keyword>
<dbReference type="InParanoid" id="A0A540VAF5"/>
<dbReference type="Proteomes" id="UP000317371">
    <property type="component" value="Unassembled WGS sequence"/>
</dbReference>
<reference evidence="1 2" key="1">
    <citation type="submission" date="2019-06" db="EMBL/GenBank/DDBJ databases">
        <title>Genome sequence of Litorilinea aerophila BAA-2444.</title>
        <authorList>
            <person name="Maclea K.S."/>
            <person name="Maurais E.G."/>
            <person name="Iannazzi L.C."/>
        </authorList>
    </citation>
    <scope>NUCLEOTIDE SEQUENCE [LARGE SCALE GENOMIC DNA]</scope>
    <source>
        <strain evidence="1 2">ATCC BAA-2444</strain>
    </source>
</reference>
<evidence type="ECO:0008006" key="3">
    <source>
        <dbReference type="Google" id="ProtNLM"/>
    </source>
</evidence>